<dbReference type="KEGG" id="vg:14515928"/>
<feature type="modified residue" description="Phosphoserine; by host" evidence="15">
    <location>
        <position position="86"/>
    </location>
</feature>
<comment type="PTM">
    <text evidence="15">Phosphorylated.</text>
</comment>
<dbReference type="PIRSF" id="PIRSF003383">
    <property type="entry name" value="Rep_E1_papillomaV"/>
    <property type="match status" value="1"/>
</dbReference>
<accession>K9M9T0</accession>
<evidence type="ECO:0000256" key="12">
    <source>
        <dbReference type="ARBA" id="ARBA00034617"/>
    </source>
</evidence>
<keyword evidence="8 15" id="KW-0347">Helicase</keyword>
<dbReference type="InterPro" id="IPR014000">
    <property type="entry name" value="PPV_DNA_helicase_E1_N"/>
</dbReference>
<dbReference type="InterPro" id="IPR037102">
    <property type="entry name" value="Znf_lg_T-Ag_D1_dom_sf"/>
</dbReference>
<evidence type="ECO:0000256" key="15">
    <source>
        <dbReference type="HAMAP-Rule" id="MF_04000"/>
    </source>
</evidence>
<evidence type="ECO:0000256" key="16">
    <source>
        <dbReference type="PIRNR" id="PIRNR003383"/>
    </source>
</evidence>
<evidence type="ECO:0000256" key="11">
    <source>
        <dbReference type="ARBA" id="ARBA00023235"/>
    </source>
</evidence>
<dbReference type="GO" id="GO:0043138">
    <property type="term" value="F:3'-5' DNA helicase activity"/>
    <property type="evidence" value="ECO:0007669"/>
    <property type="project" value="UniProtKB-UniRule"/>
</dbReference>
<feature type="modified residue" description="Phosphoserine; by host" evidence="15">
    <location>
        <position position="109"/>
    </location>
</feature>
<evidence type="ECO:0000256" key="3">
    <source>
        <dbReference type="ARBA" id="ARBA00022553"/>
    </source>
</evidence>
<dbReference type="HAMAP" id="MF_04000">
    <property type="entry name" value="PPV_E1"/>
    <property type="match status" value="1"/>
</dbReference>
<keyword evidence="9 15" id="KW-0067">ATP-binding</keyword>
<feature type="domain" description="SF3 helicase" evidence="18">
    <location>
        <begin position="432"/>
        <end position="582"/>
    </location>
</feature>
<dbReference type="Pfam" id="PF00524">
    <property type="entry name" value="PPV_E1_N"/>
    <property type="match status" value="1"/>
</dbReference>
<dbReference type="Gene3D" id="3.40.50.300">
    <property type="entry name" value="P-loop containing nucleotide triphosphate hydrolases"/>
    <property type="match status" value="1"/>
</dbReference>
<comment type="caution">
    <text evidence="15">Lacks conserved residue(s) required for the propagation of feature annotation.</text>
</comment>
<comment type="subunit">
    <text evidence="15">Can form hexamers. Interacts with E2 protein; this interaction increases E1 DNA binding specificity. Interacts with host DNA polymerase subunit POLA2. Interacts with host single stranded DNA-binding protein RPA1. Interacts with host TOP1; this interaction stimulates the enzymatic activity of TOP1.</text>
</comment>
<keyword evidence="11 15" id="KW-0413">Isomerase</keyword>
<feature type="compositionally biased region" description="Basic and acidic residues" evidence="17">
    <location>
        <begin position="154"/>
        <end position="164"/>
    </location>
</feature>
<dbReference type="PROSITE" id="PS51206">
    <property type="entry name" value="SF3_HELICASE_1"/>
    <property type="match status" value="1"/>
</dbReference>
<feature type="modified residue" description="Phosphoserine; by host" evidence="15">
    <location>
        <position position="97"/>
    </location>
</feature>
<evidence type="ECO:0000313" key="20">
    <source>
        <dbReference type="Proteomes" id="UP000127392"/>
    </source>
</evidence>
<dbReference type="GO" id="GO:0005524">
    <property type="term" value="F:ATP binding"/>
    <property type="evidence" value="ECO:0007669"/>
    <property type="project" value="UniProtKB-UniRule"/>
</dbReference>
<comment type="similarity">
    <text evidence="15 16">Belongs to the papillomaviridae E1 protein family.</text>
</comment>
<keyword evidence="4 15" id="KW-1048">Host nucleus</keyword>
<evidence type="ECO:0000256" key="4">
    <source>
        <dbReference type="ARBA" id="ARBA00022562"/>
    </source>
</evidence>
<dbReference type="OrthoDB" id="4795at10239"/>
<dbReference type="InterPro" id="IPR014015">
    <property type="entry name" value="Helicase_SF3_DNA-vir"/>
</dbReference>
<dbReference type="GO" id="GO:0016887">
    <property type="term" value="F:ATP hydrolysis activity"/>
    <property type="evidence" value="ECO:0007669"/>
    <property type="project" value="RHEA"/>
</dbReference>
<evidence type="ECO:0000256" key="13">
    <source>
        <dbReference type="ARBA" id="ARBA00048988"/>
    </source>
</evidence>
<evidence type="ECO:0000313" key="19">
    <source>
        <dbReference type="EMBL" id="AFS89111.1"/>
    </source>
</evidence>
<dbReference type="InterPro" id="IPR016393">
    <property type="entry name" value="Rep_E1_papillomaV"/>
</dbReference>
<dbReference type="GO" id="GO:0006260">
    <property type="term" value="P:DNA replication"/>
    <property type="evidence" value="ECO:0007669"/>
    <property type="project" value="UniProtKB-UniRule"/>
</dbReference>
<dbReference type="GO" id="GO:0003677">
    <property type="term" value="F:DNA binding"/>
    <property type="evidence" value="ECO:0007669"/>
    <property type="project" value="UniProtKB-UniRule"/>
</dbReference>
<proteinExistence type="inferred from homology"/>
<dbReference type="Pfam" id="PF20450">
    <property type="entry name" value="PPV_E1_DBD"/>
    <property type="match status" value="1"/>
</dbReference>
<dbReference type="InterPro" id="IPR046832">
    <property type="entry name" value="PPV_E1_DBD"/>
</dbReference>
<dbReference type="GO" id="GO:0042025">
    <property type="term" value="C:host cell nucleus"/>
    <property type="evidence" value="ECO:0007669"/>
    <property type="project" value="UniProtKB-SubCell"/>
</dbReference>
<keyword evidence="5 15" id="KW-0235">DNA replication</keyword>
<protein>
    <recommendedName>
        <fullName evidence="15 16">Replication protein E1</fullName>
        <ecNumber evidence="15 16">5.6.2.4</ecNumber>
    </recommendedName>
    <alternativeName>
        <fullName evidence="15">ATP-dependent helicase E1</fullName>
    </alternativeName>
    <alternativeName>
        <fullName evidence="15">DNA 3'-5' helicase E1</fullName>
    </alternativeName>
</protein>
<comment type="catalytic activity">
    <reaction evidence="12 15">
        <text>Couples ATP hydrolysis with the unwinding of duplex DNA by translocating in the 3'-5' direction.</text>
        <dbReference type="EC" id="5.6.2.4"/>
    </reaction>
</comment>
<dbReference type="InterPro" id="IPR046935">
    <property type="entry name" value="PPV_E1_DBD_sf"/>
</dbReference>
<comment type="subcellular location">
    <subcellularLocation>
        <location evidence="1 15">Host nucleus</location>
    </subcellularLocation>
</comment>
<name>K9M9T0_9PAPI</name>
<dbReference type="InterPro" id="IPR001177">
    <property type="entry name" value="PPV_DNA_helicase_E1_C"/>
</dbReference>
<feature type="modified residue" description="Phosphothreonine; by host" evidence="15">
    <location>
        <position position="102"/>
    </location>
</feature>
<dbReference type="Pfam" id="PF00519">
    <property type="entry name" value="PPV_E1_C"/>
    <property type="match status" value="1"/>
</dbReference>
<evidence type="ECO:0000256" key="6">
    <source>
        <dbReference type="ARBA" id="ARBA00022741"/>
    </source>
</evidence>
<keyword evidence="3 15" id="KW-0597">Phosphoprotein</keyword>
<comment type="catalytic activity">
    <reaction evidence="13 15 16">
        <text>ATP + H2O = ADP + phosphate + H(+)</text>
        <dbReference type="Rhea" id="RHEA:13065"/>
        <dbReference type="ChEBI" id="CHEBI:15377"/>
        <dbReference type="ChEBI" id="CHEBI:15378"/>
        <dbReference type="ChEBI" id="CHEBI:30616"/>
        <dbReference type="ChEBI" id="CHEBI:43474"/>
        <dbReference type="ChEBI" id="CHEBI:456216"/>
        <dbReference type="EC" id="5.6.2.4"/>
    </reaction>
</comment>
<reference evidence="19 20" key="1">
    <citation type="journal article" date="2013" name="J. Gen. Virol.">
        <title>Four novel papillomavirus sequences support a broad diversity among equine papillomaviruses.</title>
        <authorList>
            <person name="Lange C."/>
            <person name="Vetsch E."/>
            <person name="Ackermann M."/>
            <person name="Favrot C."/>
            <person name="Tobler K."/>
        </authorList>
    </citation>
    <scope>NUCLEOTIDE SEQUENCE [LARGE SCALE GENOMIC DNA]</scope>
</reference>
<dbReference type="SUPFAM" id="SSF52540">
    <property type="entry name" value="P-loop containing nucleoside triphosphate hydrolases"/>
    <property type="match status" value="1"/>
</dbReference>
<evidence type="ECO:0000259" key="18">
    <source>
        <dbReference type="PROSITE" id="PS51206"/>
    </source>
</evidence>
<evidence type="ECO:0000256" key="1">
    <source>
        <dbReference type="ARBA" id="ARBA00004147"/>
    </source>
</evidence>
<dbReference type="EC" id="5.6.2.4" evidence="15 16"/>
<evidence type="ECO:0000256" key="17">
    <source>
        <dbReference type="SAM" id="MobiDB-lite"/>
    </source>
</evidence>
<evidence type="ECO:0000256" key="7">
    <source>
        <dbReference type="ARBA" id="ARBA00022801"/>
    </source>
</evidence>
<comment type="function">
    <text evidence="14 15">ATP-dependent DNA 3'-5' helicase required for initiation of viral DNA replication. It forms a complex with the viral E2 protein. The E1-E2 complex binds to the replication origin which contains binding sites for both proteins. During the initial step, a dimer of E1 interacts with a dimer of protein E2 leading to a complex that binds the viral origin of replication with high specificity. Then, a second dimer of E1 displaces the E2 dimer in an ATP-dependent manner to form the E1 tetramer. Following this, two E1 monomers are added to each half of the site, which results in the formation of two E1 trimers on the viral ori. Subsequently, two hexamers will be created. The double hexamer acts as a bi-directional helicase machinery and unwinds the viral DNA and then recruits the host DNA polymerase to start replication.</text>
</comment>
<evidence type="ECO:0000256" key="2">
    <source>
        <dbReference type="ARBA" id="ARBA00022518"/>
    </source>
</evidence>
<dbReference type="SUPFAM" id="SSF55464">
    <property type="entry name" value="Origin of replication-binding domain, RBD-like"/>
    <property type="match status" value="1"/>
</dbReference>
<dbReference type="Gene3D" id="3.40.1310.10">
    <property type="match status" value="1"/>
</dbReference>
<feature type="region of interest" description="Disordered" evidence="17">
    <location>
        <begin position="119"/>
        <end position="170"/>
    </location>
</feature>
<evidence type="ECO:0000256" key="10">
    <source>
        <dbReference type="ARBA" id="ARBA00023125"/>
    </source>
</evidence>
<evidence type="ECO:0000256" key="9">
    <source>
        <dbReference type="ARBA" id="ARBA00022840"/>
    </source>
</evidence>
<dbReference type="RefSeq" id="YP_007349384.1">
    <property type="nucleotide sequence ID" value="NC_020084.1"/>
</dbReference>
<evidence type="ECO:0000256" key="14">
    <source>
        <dbReference type="ARBA" id="ARBA00093297"/>
    </source>
</evidence>
<keyword evidence="10 15" id="KW-0238">DNA-binding</keyword>
<evidence type="ECO:0000256" key="5">
    <source>
        <dbReference type="ARBA" id="ARBA00022705"/>
    </source>
</evidence>
<comment type="function">
    <text evidence="16">ATP-dependent DNA helicase required for initiation of viral DNA replication. It forms a complex with the viral E2 protein. The E1-E2 complex binds to the replication origin which contains binding sites for both proteins.</text>
</comment>
<keyword evidence="6 15" id="KW-0547">Nucleotide-binding</keyword>
<dbReference type="EMBL" id="JQ031033">
    <property type="protein sequence ID" value="AFS89111.1"/>
    <property type="molecule type" value="Genomic_DNA"/>
</dbReference>
<keyword evidence="7 15" id="KW-0378">Hydrolase</keyword>
<feature type="binding site" evidence="15">
    <location>
        <begin position="458"/>
        <end position="465"/>
    </location>
    <ligand>
        <name>ATP</name>
        <dbReference type="ChEBI" id="CHEBI:30616"/>
    </ligand>
</feature>
<dbReference type="InterPro" id="IPR027417">
    <property type="entry name" value="P-loop_NTPase"/>
</dbReference>
<keyword evidence="2 15" id="KW-0244">Early protein</keyword>
<sequence>MDPKPGTSTSGDYVDGAYFLDREAVCSSSDSDEAPEVTMDGPDAEAVDLIDNAAVGQGNSRSLFHRLQTEEDELQLSLLKRRFMPSELKEKVAVDLSPTSVTSWSPGASAAKRRLFGPGEQDSGLGTCSNHEAPSPHLPPLAQVHRTPPPAQRTPDRGILKERNGGAGQGGGGYADILRACNRRAAMLARFKDSFTVPFTELTRNFKSDKTCCWDWVICMYGVREMYLEAAYERLQTLCEYYQVTYRPEARGSIVLVLARFQAQKSRETVINNFKQVFNILPLQMIADPPRLRSTPAAIFWFRNGLSNCAKSWGPTPEWLKKQTMVGHAVDEDASKFDFSSLVQWAFDLGLTDEAKIAYGYARIADIDSNAAAWLGCANQAKYVKDAAQMVRYYQKARMQEMSMSAWVQFRSEQVDEGDWRPIVRYLKYQEIDMVAFLSALKHWLKGIPKKNTLVFWGPPDTGKSKFALSLTDFLGGKVISFFNNRTHFWTMPLADCKMACLDDATGPVWDYFDQFFRNALDGNVVSLDLKFRAPVQMRCPPLVMTTNLDVCSLDRYRYLKSRLTCFKLPNPFLFDENGNPVYELTVANWNSFFKRLRTRLELTQQEEEEAGDDGETTRPFRCSYRKTNDFA</sequence>
<evidence type="ECO:0000256" key="8">
    <source>
        <dbReference type="ARBA" id="ARBA00022806"/>
    </source>
</evidence>
<gene>
    <name evidence="15" type="primary">E1</name>
</gene>
<dbReference type="Gene3D" id="1.10.10.510">
    <property type="entry name" value="Zinc finger, large T-antigen D1 domain"/>
    <property type="match status" value="1"/>
</dbReference>
<dbReference type="Proteomes" id="UP000127392">
    <property type="component" value="Segment"/>
</dbReference>
<organism evidence="19 20">
    <name type="scientific">Equus caballus papillomavirus 5</name>
    <dbReference type="NCBI Taxonomy" id="1235429"/>
    <lineage>
        <taxon>Viruses</taxon>
        <taxon>Monodnaviria</taxon>
        <taxon>Shotokuvirae</taxon>
        <taxon>Cossaviricota</taxon>
        <taxon>Papovaviricetes</taxon>
        <taxon>Zurhausenvirales</taxon>
        <taxon>Papillomaviridae</taxon>
        <taxon>Firstpapillomavirinae</taxon>
        <taxon>Dyoiotapapillomavirus</taxon>
        <taxon>Dyoiotapapillomavirus 2</taxon>
    </lineage>
</organism>